<dbReference type="Proteomes" id="UP000182860">
    <property type="component" value="Unassembled WGS sequence"/>
</dbReference>
<feature type="domain" description="Thioredoxin-like fold" evidence="1">
    <location>
        <begin position="73"/>
        <end position="222"/>
    </location>
</feature>
<dbReference type="SUPFAM" id="SSF52833">
    <property type="entry name" value="Thioredoxin-like"/>
    <property type="match status" value="1"/>
</dbReference>
<comment type="caution">
    <text evidence="2">The sequence shown here is derived from an EMBL/GenBank/DDBJ whole genome shotgun (WGS) entry which is preliminary data.</text>
</comment>
<evidence type="ECO:0000313" key="3">
    <source>
        <dbReference type="Proteomes" id="UP000182860"/>
    </source>
</evidence>
<dbReference type="InterPro" id="IPR012336">
    <property type="entry name" value="Thioredoxin-like_fold"/>
</dbReference>
<proteinExistence type="predicted"/>
<gene>
    <name evidence="2" type="ORF">AUJ35_01855</name>
</gene>
<dbReference type="InterPro" id="IPR036249">
    <property type="entry name" value="Thioredoxin-like_sf"/>
</dbReference>
<evidence type="ECO:0000259" key="1">
    <source>
        <dbReference type="Pfam" id="PF13462"/>
    </source>
</evidence>
<dbReference type="Gene3D" id="3.40.30.10">
    <property type="entry name" value="Glutaredoxin"/>
    <property type="match status" value="1"/>
</dbReference>
<name>A0A1J4T9I0_9BACT</name>
<sequence>MKRRTILLIVLVIALLALAVLIVNKRSNPANDLGTKNSLNESASLLEINGPAINGASAKISVSIPAISAADYLLLGEPEAELKMVVYEDLTNRYSLNYDEILQQVVKEFPGKLAIYVRPYFEADGSLALTYQTAVICAGEEGKFNELRRFIFAQKPLTDDILVDGAETIGLNKSKFSACLNNSELRAKIVRSVEDIRMIAVYGAPTSILDGEVITGARALADTQNGEGESIEGLKNIITRHLTKK</sequence>
<organism evidence="2 3">
    <name type="scientific">Candidatus Falkowbacteria bacterium CG1_02_41_21</name>
    <dbReference type="NCBI Taxonomy" id="1805147"/>
    <lineage>
        <taxon>Bacteria</taxon>
        <taxon>Candidatus Falkowiibacteriota</taxon>
    </lineage>
</organism>
<dbReference type="AlphaFoldDB" id="A0A1J4T9I0"/>
<protein>
    <recommendedName>
        <fullName evidence="1">Thioredoxin-like fold domain-containing protein</fullName>
    </recommendedName>
</protein>
<dbReference type="Pfam" id="PF13462">
    <property type="entry name" value="Thioredoxin_4"/>
    <property type="match status" value="1"/>
</dbReference>
<reference evidence="2 3" key="1">
    <citation type="journal article" date="2016" name="Environ. Microbiol.">
        <title>Genomic resolution of a cold subsurface aquifer community provides metabolic insights for novel microbes adapted to high CO concentrations.</title>
        <authorList>
            <person name="Probst A.J."/>
            <person name="Castelle C.J."/>
            <person name="Singh A."/>
            <person name="Brown C.T."/>
            <person name="Anantharaman K."/>
            <person name="Sharon I."/>
            <person name="Hug L.A."/>
            <person name="Burstein D."/>
            <person name="Emerson J.B."/>
            <person name="Thomas B.C."/>
            <person name="Banfield J.F."/>
        </authorList>
    </citation>
    <scope>NUCLEOTIDE SEQUENCE [LARGE SCALE GENOMIC DNA]</scope>
    <source>
        <strain evidence="2">CG1_02_41_21</strain>
    </source>
</reference>
<evidence type="ECO:0000313" key="2">
    <source>
        <dbReference type="EMBL" id="OIO07539.1"/>
    </source>
</evidence>
<dbReference type="EMBL" id="MNUV01000035">
    <property type="protein sequence ID" value="OIO07539.1"/>
    <property type="molecule type" value="Genomic_DNA"/>
</dbReference>
<accession>A0A1J4T9I0</accession>